<evidence type="ECO:0000256" key="1">
    <source>
        <dbReference type="ARBA" id="ARBA00022460"/>
    </source>
</evidence>
<dbReference type="PANTHER" id="PTHR10380:SF241">
    <property type="entry name" value="CUTICULAR PROTEIN 47EG-RELATED"/>
    <property type="match status" value="1"/>
</dbReference>
<dbReference type="PROSITE" id="PS51155">
    <property type="entry name" value="CHIT_BIND_RR_2"/>
    <property type="match status" value="1"/>
</dbReference>
<reference evidence="5 6" key="2">
    <citation type="submission" date="2019-01" db="EMBL/GenBank/DDBJ databases">
        <title>The decoding of complex shrimp genome reveals the adaptation for benthos swimmer, frequently molting mechanism and breeding impact on genome.</title>
        <authorList>
            <person name="Sun Y."/>
            <person name="Gao Y."/>
            <person name="Yu Y."/>
        </authorList>
    </citation>
    <scope>NUCLEOTIDE SEQUENCE [LARGE SCALE GENOMIC DNA]</scope>
    <source>
        <tissue evidence="5">Muscle</tissue>
    </source>
</reference>
<dbReference type="AlphaFoldDB" id="A0A3R7Q9N1"/>
<dbReference type="Pfam" id="PF00379">
    <property type="entry name" value="Chitin_bind_4"/>
    <property type="match status" value="1"/>
</dbReference>
<feature type="signal peptide" evidence="4">
    <location>
        <begin position="1"/>
        <end position="22"/>
    </location>
</feature>
<feature type="chain" id="PRO_5018547695" evidence="4">
    <location>
        <begin position="23"/>
        <end position="125"/>
    </location>
</feature>
<proteinExistence type="predicted"/>
<feature type="compositionally biased region" description="Polar residues" evidence="3">
    <location>
        <begin position="69"/>
        <end position="84"/>
    </location>
</feature>
<evidence type="ECO:0000313" key="6">
    <source>
        <dbReference type="Proteomes" id="UP000283509"/>
    </source>
</evidence>
<evidence type="ECO:0000256" key="2">
    <source>
        <dbReference type="PROSITE-ProRule" id="PRU00497"/>
    </source>
</evidence>
<reference evidence="5 6" key="1">
    <citation type="submission" date="2018-04" db="EMBL/GenBank/DDBJ databases">
        <authorList>
            <person name="Zhang X."/>
            <person name="Yuan J."/>
            <person name="Li F."/>
            <person name="Xiang J."/>
        </authorList>
    </citation>
    <scope>NUCLEOTIDE SEQUENCE [LARGE SCALE GENOMIC DNA]</scope>
    <source>
        <tissue evidence="5">Muscle</tissue>
    </source>
</reference>
<feature type="region of interest" description="Disordered" evidence="3">
    <location>
        <begin position="65"/>
        <end position="84"/>
    </location>
</feature>
<organism evidence="5 6">
    <name type="scientific">Penaeus vannamei</name>
    <name type="common">Whiteleg shrimp</name>
    <name type="synonym">Litopenaeus vannamei</name>
    <dbReference type="NCBI Taxonomy" id="6689"/>
    <lineage>
        <taxon>Eukaryota</taxon>
        <taxon>Metazoa</taxon>
        <taxon>Ecdysozoa</taxon>
        <taxon>Arthropoda</taxon>
        <taxon>Crustacea</taxon>
        <taxon>Multicrustacea</taxon>
        <taxon>Malacostraca</taxon>
        <taxon>Eumalacostraca</taxon>
        <taxon>Eucarida</taxon>
        <taxon>Decapoda</taxon>
        <taxon>Dendrobranchiata</taxon>
        <taxon>Penaeoidea</taxon>
        <taxon>Penaeidae</taxon>
        <taxon>Penaeus</taxon>
    </lineage>
</organism>
<dbReference type="GO" id="GO:0008010">
    <property type="term" value="F:structural constituent of chitin-based larval cuticle"/>
    <property type="evidence" value="ECO:0007669"/>
    <property type="project" value="TreeGrafter"/>
</dbReference>
<dbReference type="EMBL" id="QCYY01002200">
    <property type="protein sequence ID" value="ROT72135.1"/>
    <property type="molecule type" value="Genomic_DNA"/>
</dbReference>
<keyword evidence="1 2" id="KW-0193">Cuticle</keyword>
<protein>
    <submittedName>
        <fullName evidence="5">Early cuticle protein 6</fullName>
    </submittedName>
</protein>
<dbReference type="InterPro" id="IPR050468">
    <property type="entry name" value="Cuticle_Struct_Prot"/>
</dbReference>
<dbReference type="OrthoDB" id="6630665at2759"/>
<evidence type="ECO:0000256" key="3">
    <source>
        <dbReference type="SAM" id="MobiDB-lite"/>
    </source>
</evidence>
<dbReference type="PROSITE" id="PS00233">
    <property type="entry name" value="CHIT_BIND_RR_1"/>
    <property type="match status" value="1"/>
</dbReference>
<evidence type="ECO:0000313" key="5">
    <source>
        <dbReference type="EMBL" id="ROT72135.1"/>
    </source>
</evidence>
<comment type="caution">
    <text evidence="5">The sequence shown here is derived from an EMBL/GenBank/DDBJ whole genome shotgun (WGS) entry which is preliminary data.</text>
</comment>
<keyword evidence="4" id="KW-0732">Signal</keyword>
<dbReference type="PANTHER" id="PTHR10380">
    <property type="entry name" value="CUTICLE PROTEIN"/>
    <property type="match status" value="1"/>
</dbReference>
<name>A0A3R7Q9N1_PENVA</name>
<gene>
    <name evidence="5" type="ORF">C7M84_009491</name>
</gene>
<dbReference type="Proteomes" id="UP000283509">
    <property type="component" value="Unassembled WGS sequence"/>
</dbReference>
<sequence length="125" mass="13326">MARFALCTIFLVSAMMAGRVAADAGYPAPPLEYAPAPHIPILKDDRTQNSYGEYTFDFQSGNGIARQEAGSQNDGQVSQGGWTYTSPEGQQVDISFVADHGGYQPQGAVLPVAPPLPYTRTGHGH</sequence>
<accession>A0A3R7Q9N1</accession>
<dbReference type="GO" id="GO:0062129">
    <property type="term" value="C:chitin-based extracellular matrix"/>
    <property type="evidence" value="ECO:0007669"/>
    <property type="project" value="TreeGrafter"/>
</dbReference>
<dbReference type="InterPro" id="IPR000618">
    <property type="entry name" value="Insect_cuticle"/>
</dbReference>
<dbReference type="InterPro" id="IPR031311">
    <property type="entry name" value="CHIT_BIND_RR_consensus"/>
</dbReference>
<keyword evidence="6" id="KW-1185">Reference proteome</keyword>
<evidence type="ECO:0000256" key="4">
    <source>
        <dbReference type="SAM" id="SignalP"/>
    </source>
</evidence>